<gene>
    <name evidence="1" type="primary">TRM12_1</name>
    <name evidence="1" type="ORF">LTR37_017379</name>
</gene>
<dbReference type="EMBL" id="JAUTXU010000224">
    <property type="protein sequence ID" value="KAK3697548.1"/>
    <property type="molecule type" value="Genomic_DNA"/>
</dbReference>
<keyword evidence="1" id="KW-0808">Transferase</keyword>
<evidence type="ECO:0000313" key="2">
    <source>
        <dbReference type="Proteomes" id="UP001281147"/>
    </source>
</evidence>
<comment type="caution">
    <text evidence="1">The sequence shown here is derived from an EMBL/GenBank/DDBJ whole genome shotgun (WGS) entry which is preliminary data.</text>
</comment>
<proteinExistence type="predicted"/>
<reference evidence="1" key="1">
    <citation type="submission" date="2023-07" db="EMBL/GenBank/DDBJ databases">
        <title>Black Yeasts Isolated from many extreme environments.</title>
        <authorList>
            <person name="Coleine C."/>
            <person name="Stajich J.E."/>
            <person name="Selbmann L."/>
        </authorList>
    </citation>
    <scope>NUCLEOTIDE SEQUENCE</scope>
    <source>
        <strain evidence="1">CCFEE 5714</strain>
    </source>
</reference>
<keyword evidence="2" id="KW-1185">Reference proteome</keyword>
<sequence>MSIRKRNEFLEGDESDEDLNNGYEYDVGEESKPGLRSSKRRKVEPASDDESLDGIVDNEDNADTGIAEDFAQLEGQIVQQGKDHGGSEEEEVLADAALRNPKSSLKTSAPKRVAAAQKAAQRSGVVYISRVPPFMKPQTLRHFLAPHASKGIGRVFLTPEDHAAHTRRVKSGGNKKKSFTDGWVEFVSKREAKIAAETLNGNIIGGKKGNFYHDDLWNMKYLKGFKWSHLTEQIANENAERAARMREEMDRAIAAWSKGLNSDQALHAALNGNLKFAYTRYGCMLLLSQNTFDSPDWQIIRNICSQSNFDKLYEHIARHIKVTHIAINKPIPAINTNDHEENVLRAPSNFTPVYGDFGPSSCSSPPNQHEFDAAFWVTAKQNNVFQTWAPRWTMFSRGNISEKARLLTLPSVQEAVEQGMADGRGCAAVDLYAGIGYFAFSYLKAGVDKVLCWDLNPWSIEGLKRGALTNKWSFVANEANNDDLDAVEENQRRLCIFNESNELAAERIGQLRDRLPPVRHVNCGLLPTSRASWQVAVKVMDPHLGGWVHVHENFAVQEIEQKSQEVRSAFQHMVNGDGECGLVNLDYVHRLKSYAPGVMHCVIDIHIPPHKSG</sequence>
<protein>
    <submittedName>
        <fullName evidence="1">S-adenosylmethionine-dependent methyltransferase</fullName>
        <ecNumber evidence="1">2.5.1.114</ecNumber>
    </submittedName>
</protein>
<name>A0ACC3MK35_9PEZI</name>
<dbReference type="Proteomes" id="UP001281147">
    <property type="component" value="Unassembled WGS sequence"/>
</dbReference>
<accession>A0ACC3MK35</accession>
<evidence type="ECO:0000313" key="1">
    <source>
        <dbReference type="EMBL" id="KAK3697548.1"/>
    </source>
</evidence>
<organism evidence="1 2">
    <name type="scientific">Vermiconidia calcicola</name>
    <dbReference type="NCBI Taxonomy" id="1690605"/>
    <lineage>
        <taxon>Eukaryota</taxon>
        <taxon>Fungi</taxon>
        <taxon>Dikarya</taxon>
        <taxon>Ascomycota</taxon>
        <taxon>Pezizomycotina</taxon>
        <taxon>Dothideomycetes</taxon>
        <taxon>Dothideomycetidae</taxon>
        <taxon>Mycosphaerellales</taxon>
        <taxon>Extremaceae</taxon>
        <taxon>Vermiconidia</taxon>
    </lineage>
</organism>
<keyword evidence="1" id="KW-0489">Methyltransferase</keyword>
<dbReference type="EC" id="2.5.1.114" evidence="1"/>